<evidence type="ECO:0000256" key="11">
    <source>
        <dbReference type="ARBA" id="ARBA00022801"/>
    </source>
</evidence>
<evidence type="ECO:0000256" key="5">
    <source>
        <dbReference type="ARBA" id="ARBA00014116"/>
    </source>
</evidence>
<dbReference type="GO" id="GO:0005576">
    <property type="term" value="C:extracellular region"/>
    <property type="evidence" value="ECO:0007669"/>
    <property type="project" value="UniProtKB-SubCell"/>
</dbReference>
<evidence type="ECO:0000256" key="13">
    <source>
        <dbReference type="ARBA" id="ARBA00022833"/>
    </source>
</evidence>
<dbReference type="SUPFAM" id="SSF53187">
    <property type="entry name" value="Zn-dependent exopeptidases"/>
    <property type="match status" value="1"/>
</dbReference>
<evidence type="ECO:0000256" key="2">
    <source>
        <dbReference type="ARBA" id="ARBA00004371"/>
    </source>
</evidence>
<dbReference type="GO" id="GO:0046872">
    <property type="term" value="F:metal ion binding"/>
    <property type="evidence" value="ECO:0007669"/>
    <property type="project" value="UniProtKB-KW"/>
</dbReference>
<proteinExistence type="predicted"/>
<keyword evidence="8" id="KW-0645">Protease</keyword>
<feature type="domain" description="Peptidase M28" evidence="22">
    <location>
        <begin position="219"/>
        <end position="397"/>
    </location>
</feature>
<dbReference type="EMBL" id="REFZ01000009">
    <property type="protein sequence ID" value="RQG99468.1"/>
    <property type="molecule type" value="Genomic_DNA"/>
</dbReference>
<keyword evidence="13" id="KW-0862">Zinc</keyword>
<keyword evidence="16" id="KW-0865">Zymogen</keyword>
<dbReference type="InterPro" id="IPR039866">
    <property type="entry name" value="CPQ"/>
</dbReference>
<evidence type="ECO:0000256" key="3">
    <source>
        <dbReference type="ARBA" id="ARBA00004555"/>
    </source>
</evidence>
<keyword evidence="15" id="KW-0482">Metalloprotease</keyword>
<keyword evidence="6" id="KW-0964">Secreted</keyword>
<evidence type="ECO:0000256" key="18">
    <source>
        <dbReference type="ARBA" id="ARBA00023228"/>
    </source>
</evidence>
<evidence type="ECO:0000256" key="14">
    <source>
        <dbReference type="ARBA" id="ARBA00023034"/>
    </source>
</evidence>
<comment type="subunit">
    <text evidence="19">Homodimer. The monomeric form is inactive while the homodimer is active.</text>
</comment>
<evidence type="ECO:0000256" key="7">
    <source>
        <dbReference type="ARBA" id="ARBA00022645"/>
    </source>
</evidence>
<dbReference type="Pfam" id="PF02225">
    <property type="entry name" value="PA"/>
    <property type="match status" value="1"/>
</dbReference>
<dbReference type="GO" id="GO:0070573">
    <property type="term" value="F:metallodipeptidase activity"/>
    <property type="evidence" value="ECO:0007669"/>
    <property type="project" value="InterPro"/>
</dbReference>
<reference evidence="23 24" key="1">
    <citation type="submission" date="2018-10" db="EMBL/GenBank/DDBJ databases">
        <title>Natrarchaeobius chitinivorans gen. nov., sp. nov., and Natrarchaeobius haloalkaliphilus sp. nov., alkaliphilic, chitin-utilizing haloarchaea from hypersaline alkaline lakes.</title>
        <authorList>
            <person name="Sorokin D.Y."/>
            <person name="Elcheninov A.G."/>
            <person name="Kostrikina N.A."/>
            <person name="Bale N.J."/>
            <person name="Sinninghe Damste J.S."/>
            <person name="Khijniak T.V."/>
            <person name="Kublanov I.V."/>
            <person name="Toshchakov S.V."/>
        </authorList>
    </citation>
    <scope>NUCLEOTIDE SEQUENCE [LARGE SCALE GENOMIC DNA]</scope>
    <source>
        <strain evidence="23 24">AArcht7</strain>
    </source>
</reference>
<keyword evidence="18" id="KW-0458">Lysosome</keyword>
<dbReference type="PANTHER" id="PTHR12053:SF3">
    <property type="entry name" value="CARBOXYPEPTIDASE Q"/>
    <property type="match status" value="1"/>
</dbReference>
<keyword evidence="24" id="KW-1185">Reference proteome</keyword>
<name>A0A3N6M775_NATCH</name>
<keyword evidence="17" id="KW-0325">Glycoprotein</keyword>
<dbReference type="GO" id="GO:0006508">
    <property type="term" value="P:proteolysis"/>
    <property type="evidence" value="ECO:0007669"/>
    <property type="project" value="UniProtKB-KW"/>
</dbReference>
<evidence type="ECO:0000256" key="1">
    <source>
        <dbReference type="ARBA" id="ARBA00004240"/>
    </source>
</evidence>
<evidence type="ECO:0000259" key="21">
    <source>
        <dbReference type="Pfam" id="PF02225"/>
    </source>
</evidence>
<evidence type="ECO:0000256" key="9">
    <source>
        <dbReference type="ARBA" id="ARBA00022723"/>
    </source>
</evidence>
<evidence type="ECO:0000313" key="24">
    <source>
        <dbReference type="Proteomes" id="UP000281431"/>
    </source>
</evidence>
<dbReference type="GO" id="GO:0005764">
    <property type="term" value="C:lysosome"/>
    <property type="evidence" value="ECO:0007669"/>
    <property type="project" value="UniProtKB-SubCell"/>
</dbReference>
<dbReference type="SUPFAM" id="SSF52025">
    <property type="entry name" value="PA domain"/>
    <property type="match status" value="1"/>
</dbReference>
<keyword evidence="9" id="KW-0479">Metal-binding</keyword>
<evidence type="ECO:0000256" key="15">
    <source>
        <dbReference type="ARBA" id="ARBA00023049"/>
    </source>
</evidence>
<evidence type="ECO:0000256" key="17">
    <source>
        <dbReference type="ARBA" id="ARBA00023180"/>
    </source>
</evidence>
<evidence type="ECO:0000313" key="23">
    <source>
        <dbReference type="EMBL" id="RQG99468.1"/>
    </source>
</evidence>
<evidence type="ECO:0000256" key="19">
    <source>
        <dbReference type="ARBA" id="ARBA00025833"/>
    </source>
</evidence>
<feature type="domain" description="PA" evidence="21">
    <location>
        <begin position="100"/>
        <end position="193"/>
    </location>
</feature>
<dbReference type="OrthoDB" id="18376at2157"/>
<evidence type="ECO:0000256" key="20">
    <source>
        <dbReference type="ARBA" id="ARBA00033328"/>
    </source>
</evidence>
<dbReference type="GO" id="GO:0004180">
    <property type="term" value="F:carboxypeptidase activity"/>
    <property type="evidence" value="ECO:0007669"/>
    <property type="project" value="UniProtKB-KW"/>
</dbReference>
<comment type="subcellular location">
    <subcellularLocation>
        <location evidence="1">Endoplasmic reticulum</location>
    </subcellularLocation>
    <subcellularLocation>
        <location evidence="3">Golgi apparatus</location>
    </subcellularLocation>
    <subcellularLocation>
        <location evidence="2">Lysosome</location>
    </subcellularLocation>
    <subcellularLocation>
        <location evidence="4">Secreted</location>
    </subcellularLocation>
</comment>
<accession>A0A3N6M775</accession>
<evidence type="ECO:0000256" key="12">
    <source>
        <dbReference type="ARBA" id="ARBA00022824"/>
    </source>
</evidence>
<evidence type="ECO:0000256" key="4">
    <source>
        <dbReference type="ARBA" id="ARBA00004613"/>
    </source>
</evidence>
<dbReference type="Pfam" id="PF04389">
    <property type="entry name" value="Peptidase_M28"/>
    <property type="match status" value="1"/>
</dbReference>
<keyword evidence="12" id="KW-0256">Endoplasmic reticulum</keyword>
<evidence type="ECO:0000256" key="10">
    <source>
        <dbReference type="ARBA" id="ARBA00022729"/>
    </source>
</evidence>
<protein>
    <recommendedName>
        <fullName evidence="5">Carboxypeptidase Q</fullName>
    </recommendedName>
    <alternativeName>
        <fullName evidence="20">Plasma glutamate carboxypeptidase</fullName>
    </alternativeName>
</protein>
<comment type="caution">
    <text evidence="23">The sequence shown here is derived from an EMBL/GenBank/DDBJ whole genome shotgun (WGS) entry which is preliminary data.</text>
</comment>
<evidence type="ECO:0000259" key="22">
    <source>
        <dbReference type="Pfam" id="PF04389"/>
    </source>
</evidence>
<keyword evidence="14" id="KW-0333">Golgi apparatus</keyword>
<evidence type="ECO:0000256" key="6">
    <source>
        <dbReference type="ARBA" id="ARBA00022525"/>
    </source>
</evidence>
<keyword evidence="7" id="KW-0121">Carboxypeptidase</keyword>
<dbReference type="InterPro" id="IPR003137">
    <property type="entry name" value="PA_domain"/>
</dbReference>
<keyword evidence="10" id="KW-0732">Signal</keyword>
<sequence>MTQLPHSVVGKAYTSTNAWETLVDLVEIGNRMPGHEGEKRGAEVMERVFTDVGLRGVSVDPFDIPGWWRGSSSLSVDGARSFDARHEILALPGSPSGTVAAPIVDVGDGLPEEFERTDVSDRIVVASSQTPDSYGRWVHRMEKYACAAEAGAAGFVFRNHIDGCLPPTGEIGYHDKPDPIPAVGVSKEVGSRLRRYCADGGPEATLTVDCRNEPARSRNVEGVLGPDTDGEILLTAHVDAHDISDGAIDNAVGCAIVAEVARLLTHVESSLGTRVRFVCFGSEETGLHGAYHWLSANDPDSVEAILNVDLAGDSRTLLATTNGFDALADLFEDVGESLSVPVSIDERTRAVGDQWAFVQRGIPSVLLGSVSERADRGWGHTHADTLDKIDDRDVRALVISIASAVLALSSGSYELQHKSPRTVAETVEPDVREGLVRAGVWKFDET</sequence>
<dbReference type="Proteomes" id="UP000281431">
    <property type="component" value="Unassembled WGS sequence"/>
</dbReference>
<dbReference type="PANTHER" id="PTHR12053">
    <property type="entry name" value="PROTEASE FAMILY M28 PLASMA GLUTAMATE CARBOXYPEPTIDASE-RELATED"/>
    <property type="match status" value="1"/>
</dbReference>
<organism evidence="23 24">
    <name type="scientific">Natrarchaeobius chitinivorans</name>
    <dbReference type="NCBI Taxonomy" id="1679083"/>
    <lineage>
        <taxon>Archaea</taxon>
        <taxon>Methanobacteriati</taxon>
        <taxon>Methanobacteriota</taxon>
        <taxon>Stenosarchaea group</taxon>
        <taxon>Halobacteria</taxon>
        <taxon>Halobacteriales</taxon>
        <taxon>Natrialbaceae</taxon>
        <taxon>Natrarchaeobius</taxon>
    </lineage>
</organism>
<dbReference type="Gene3D" id="3.40.630.10">
    <property type="entry name" value="Zn peptidases"/>
    <property type="match status" value="1"/>
</dbReference>
<dbReference type="InterPro" id="IPR007484">
    <property type="entry name" value="Peptidase_M28"/>
</dbReference>
<dbReference type="Gene3D" id="3.50.30.30">
    <property type="match status" value="1"/>
</dbReference>
<gene>
    <name evidence="23" type="ORF">EA472_14700</name>
</gene>
<evidence type="ECO:0000256" key="16">
    <source>
        <dbReference type="ARBA" id="ARBA00023145"/>
    </source>
</evidence>
<keyword evidence="11" id="KW-0378">Hydrolase</keyword>
<evidence type="ECO:0000256" key="8">
    <source>
        <dbReference type="ARBA" id="ARBA00022670"/>
    </source>
</evidence>
<dbReference type="InterPro" id="IPR046450">
    <property type="entry name" value="PA_dom_sf"/>
</dbReference>
<dbReference type="AlphaFoldDB" id="A0A3N6M775"/>